<keyword evidence="3" id="KW-1185">Reference proteome</keyword>
<keyword evidence="1" id="KW-1133">Transmembrane helix</keyword>
<feature type="transmembrane region" description="Helical" evidence="1">
    <location>
        <begin position="6"/>
        <end position="29"/>
    </location>
</feature>
<sequence>MFESFSYSLFVAFFQVVMMIVTIWAGIAFFRERSRLTGTLLASAVLLGITCCVSRILSLGVYQLNWGGGLSGSRELFTILESSGAASALASLVFHLALLLYGLRRLSEAKRIAELEAILADHLERKTQP</sequence>
<feature type="transmembrane region" description="Helical" evidence="1">
    <location>
        <begin position="84"/>
        <end position="103"/>
    </location>
</feature>
<feature type="transmembrane region" description="Helical" evidence="1">
    <location>
        <begin position="41"/>
        <end position="64"/>
    </location>
</feature>
<organism evidence="2 3">
    <name type="scientific">Luteolibacter rhizosphaerae</name>
    <dbReference type="NCBI Taxonomy" id="2989719"/>
    <lineage>
        <taxon>Bacteria</taxon>
        <taxon>Pseudomonadati</taxon>
        <taxon>Verrucomicrobiota</taxon>
        <taxon>Verrucomicrobiia</taxon>
        <taxon>Verrucomicrobiales</taxon>
        <taxon>Verrucomicrobiaceae</taxon>
        <taxon>Luteolibacter</taxon>
    </lineage>
</organism>
<evidence type="ECO:0000313" key="3">
    <source>
        <dbReference type="Proteomes" id="UP001165653"/>
    </source>
</evidence>
<accession>A0ABT3G6J3</accession>
<evidence type="ECO:0000256" key="1">
    <source>
        <dbReference type="SAM" id="Phobius"/>
    </source>
</evidence>
<comment type="caution">
    <text evidence="2">The sequence shown here is derived from an EMBL/GenBank/DDBJ whole genome shotgun (WGS) entry which is preliminary data.</text>
</comment>
<evidence type="ECO:0000313" key="2">
    <source>
        <dbReference type="EMBL" id="MCW1915445.1"/>
    </source>
</evidence>
<protein>
    <submittedName>
        <fullName evidence="2">Uncharacterized protein</fullName>
    </submittedName>
</protein>
<proteinExistence type="predicted"/>
<reference evidence="2" key="1">
    <citation type="submission" date="2022-10" db="EMBL/GenBank/DDBJ databases">
        <title>Luteolibacter sp. GHJ8, whole genome shotgun sequencing project.</title>
        <authorList>
            <person name="Zhao G."/>
            <person name="Shen L."/>
        </authorList>
    </citation>
    <scope>NUCLEOTIDE SEQUENCE</scope>
    <source>
        <strain evidence="2">GHJ8</strain>
    </source>
</reference>
<name>A0ABT3G6J3_9BACT</name>
<dbReference type="EMBL" id="JAPDDR010000009">
    <property type="protein sequence ID" value="MCW1915445.1"/>
    <property type="molecule type" value="Genomic_DNA"/>
</dbReference>
<gene>
    <name evidence="2" type="ORF">OJ996_17805</name>
</gene>
<keyword evidence="1" id="KW-0472">Membrane</keyword>
<keyword evidence="1" id="KW-0812">Transmembrane</keyword>
<dbReference type="RefSeq" id="WP_264514994.1">
    <property type="nucleotide sequence ID" value="NZ_JAPDDR010000009.1"/>
</dbReference>
<dbReference type="Proteomes" id="UP001165653">
    <property type="component" value="Unassembled WGS sequence"/>
</dbReference>